<dbReference type="Proteomes" id="UP000306808">
    <property type="component" value="Unassembled WGS sequence"/>
</dbReference>
<dbReference type="InterPro" id="IPR058240">
    <property type="entry name" value="rSAM_sf"/>
</dbReference>
<evidence type="ECO:0000256" key="1">
    <source>
        <dbReference type="ARBA" id="ARBA00022723"/>
    </source>
</evidence>
<keyword evidence="3" id="KW-0411">Iron-sulfur</keyword>
<reference evidence="5 6" key="1">
    <citation type="submission" date="2019-04" db="EMBL/GenBank/DDBJ databases">
        <title>Sphingobacterium olei sp. nov., isolated from oil-contaminated soil.</title>
        <authorList>
            <person name="Liu B."/>
        </authorList>
    </citation>
    <scope>NUCLEOTIDE SEQUENCE [LARGE SCALE GENOMIC DNA]</scope>
    <source>
        <strain evidence="5 6">HAL-9</strain>
    </source>
</reference>
<dbReference type="GO" id="GO:0051536">
    <property type="term" value="F:iron-sulfur cluster binding"/>
    <property type="evidence" value="ECO:0007669"/>
    <property type="project" value="UniProtKB-KW"/>
</dbReference>
<protein>
    <submittedName>
        <fullName evidence="5">PA0069 family radical SAM protein</fullName>
    </submittedName>
</protein>
<dbReference type="RefSeq" id="WP_136899956.1">
    <property type="nucleotide sequence ID" value="NZ_SUME01000001.1"/>
</dbReference>
<evidence type="ECO:0000259" key="4">
    <source>
        <dbReference type="SMART" id="SM00729"/>
    </source>
</evidence>
<dbReference type="PANTHER" id="PTHR43432">
    <property type="entry name" value="SLR0285 PROTEIN"/>
    <property type="match status" value="1"/>
</dbReference>
<name>A0A4U0P9A4_9SPHI</name>
<evidence type="ECO:0000313" key="5">
    <source>
        <dbReference type="EMBL" id="TJZ63412.1"/>
    </source>
</evidence>
<dbReference type="GO" id="GO:0046872">
    <property type="term" value="F:metal ion binding"/>
    <property type="evidence" value="ECO:0007669"/>
    <property type="project" value="UniProtKB-KW"/>
</dbReference>
<organism evidence="5 6">
    <name type="scientific">Sphingobacterium olei</name>
    <dbReference type="NCBI Taxonomy" id="2571155"/>
    <lineage>
        <taxon>Bacteria</taxon>
        <taxon>Pseudomonadati</taxon>
        <taxon>Bacteroidota</taxon>
        <taxon>Sphingobacteriia</taxon>
        <taxon>Sphingobacteriales</taxon>
        <taxon>Sphingobacteriaceae</taxon>
        <taxon>Sphingobacterium</taxon>
    </lineage>
</organism>
<dbReference type="Pfam" id="PF04055">
    <property type="entry name" value="Radical_SAM"/>
    <property type="match status" value="1"/>
</dbReference>
<dbReference type="SMART" id="SM00729">
    <property type="entry name" value="Elp3"/>
    <property type="match status" value="1"/>
</dbReference>
<dbReference type="GO" id="GO:0003824">
    <property type="term" value="F:catalytic activity"/>
    <property type="evidence" value="ECO:0007669"/>
    <property type="project" value="InterPro"/>
</dbReference>
<sequence>MQEKDYIKGRGAQYNPQNIYKKDKYTVDYIEAIDDWEVENNKTIFIPSDAKSLVHKVDSPDVSMMYSANPYQGCEHGCIYCYARNSHQYWDLSSGLDFERKIIVKENAPQLFENFICRKGWHVTPIHLSGNTDCYQPAERKFRLTRRILEVALRYKQPISVITKNSLILRDADILEEMAKHNLIKVFVSINSLTEETRLRLEPRTATASQRFRVVEELSKRGVPMGVNVAPIIPGLTDHEIPAVLKETAARGAKWASYIIVRLNGQIGEVFKDWLTHAYPHRADKIWHSIESCHDGKVNNSNFGLRMKGSGKIAEIIRDNFRLHCAKNGLNKEIFEYNCAGLPKAVSTQLTLF</sequence>
<proteinExistence type="predicted"/>
<dbReference type="Gene3D" id="3.80.30.30">
    <property type="match status" value="1"/>
</dbReference>
<dbReference type="EMBL" id="SUME01000001">
    <property type="protein sequence ID" value="TJZ63412.1"/>
    <property type="molecule type" value="Genomic_DNA"/>
</dbReference>
<keyword evidence="1" id="KW-0479">Metal-binding</keyword>
<dbReference type="InterPro" id="IPR007197">
    <property type="entry name" value="rSAM"/>
</dbReference>
<dbReference type="InterPro" id="IPR006638">
    <property type="entry name" value="Elp3/MiaA/NifB-like_rSAM"/>
</dbReference>
<dbReference type="NCBIfam" id="NF033668">
    <property type="entry name" value="rSAM_PA0069"/>
    <property type="match status" value="1"/>
</dbReference>
<accession>A0A4U0P9A4</accession>
<evidence type="ECO:0000256" key="3">
    <source>
        <dbReference type="ARBA" id="ARBA00023014"/>
    </source>
</evidence>
<dbReference type="SFLD" id="SFLDS00029">
    <property type="entry name" value="Radical_SAM"/>
    <property type="match status" value="1"/>
</dbReference>
<dbReference type="PANTHER" id="PTHR43432:SF3">
    <property type="entry name" value="SLR0285 PROTEIN"/>
    <property type="match status" value="1"/>
</dbReference>
<dbReference type="OrthoDB" id="9785699at2"/>
<evidence type="ECO:0000256" key="2">
    <source>
        <dbReference type="ARBA" id="ARBA00023004"/>
    </source>
</evidence>
<dbReference type="InterPro" id="IPR040086">
    <property type="entry name" value="MJ0683-like"/>
</dbReference>
<keyword evidence="2" id="KW-0408">Iron</keyword>
<evidence type="ECO:0000313" key="6">
    <source>
        <dbReference type="Proteomes" id="UP000306808"/>
    </source>
</evidence>
<keyword evidence="6" id="KW-1185">Reference proteome</keyword>
<dbReference type="SFLD" id="SFLDG01084">
    <property type="entry name" value="Uncharacterised_Radical_SAM_Su"/>
    <property type="match status" value="1"/>
</dbReference>
<comment type="caution">
    <text evidence="5">The sequence shown here is derived from an EMBL/GenBank/DDBJ whole genome shotgun (WGS) entry which is preliminary data.</text>
</comment>
<gene>
    <name evidence="5" type="ORF">FAZ15_03785</name>
</gene>
<dbReference type="SUPFAM" id="SSF102114">
    <property type="entry name" value="Radical SAM enzymes"/>
    <property type="match status" value="1"/>
</dbReference>
<dbReference type="AlphaFoldDB" id="A0A4U0P9A4"/>
<dbReference type="CDD" id="cd01335">
    <property type="entry name" value="Radical_SAM"/>
    <property type="match status" value="1"/>
</dbReference>
<feature type="domain" description="Elp3/MiaA/NifB-like radical SAM core" evidence="4">
    <location>
        <begin position="62"/>
        <end position="281"/>
    </location>
</feature>